<dbReference type="SUPFAM" id="SSF101447">
    <property type="entry name" value="Formin homology 2 domain (FH2 domain)"/>
    <property type="match status" value="1"/>
</dbReference>
<reference evidence="2" key="1">
    <citation type="submission" date="2024-02" db="EMBL/GenBank/DDBJ databases">
        <authorList>
            <consortium name="ELIXIR-Norway"/>
            <consortium name="Elixir Norway"/>
        </authorList>
    </citation>
    <scope>NUCLEOTIDE SEQUENCE</scope>
</reference>
<evidence type="ECO:0000256" key="1">
    <source>
        <dbReference type="SAM" id="MobiDB-lite"/>
    </source>
</evidence>
<organism evidence="2 3">
    <name type="scientific">Sphagnum troendelagicum</name>
    <dbReference type="NCBI Taxonomy" id="128251"/>
    <lineage>
        <taxon>Eukaryota</taxon>
        <taxon>Viridiplantae</taxon>
        <taxon>Streptophyta</taxon>
        <taxon>Embryophyta</taxon>
        <taxon>Bryophyta</taxon>
        <taxon>Sphagnophytina</taxon>
        <taxon>Sphagnopsida</taxon>
        <taxon>Sphagnales</taxon>
        <taxon>Sphagnaceae</taxon>
        <taxon>Sphagnum</taxon>
    </lineage>
</organism>
<feature type="region of interest" description="Disordered" evidence="1">
    <location>
        <begin position="1"/>
        <end position="40"/>
    </location>
</feature>
<protein>
    <submittedName>
        <fullName evidence="2">Uncharacterized protein</fullName>
    </submittedName>
</protein>
<gene>
    <name evidence="2" type="ORF">CSSPTR1EN2_LOCUS13180</name>
</gene>
<keyword evidence="3" id="KW-1185">Reference proteome</keyword>
<evidence type="ECO:0000313" key="3">
    <source>
        <dbReference type="Proteomes" id="UP001497512"/>
    </source>
</evidence>
<accession>A0ABP0U9N4</accession>
<name>A0ABP0U9N4_9BRYO</name>
<sequence>MAEEESEMEEGSEASSPTSDNLVTDAAPPPPPPPPPSEIQTNLAEYAKFVADKLDTLFDTTTKIQVDMENLENKLRIEFDGKIKAHHELAIARILALEKLTYEQGLKLDEHKSTQNQQATQLDDLQNQVGILFFRLH</sequence>
<dbReference type="EMBL" id="OZ019894">
    <property type="protein sequence ID" value="CAK9216031.1"/>
    <property type="molecule type" value="Genomic_DNA"/>
</dbReference>
<feature type="compositionally biased region" description="Pro residues" evidence="1">
    <location>
        <begin position="27"/>
        <end position="37"/>
    </location>
</feature>
<dbReference type="Proteomes" id="UP001497512">
    <property type="component" value="Chromosome 2"/>
</dbReference>
<evidence type="ECO:0000313" key="2">
    <source>
        <dbReference type="EMBL" id="CAK9216031.1"/>
    </source>
</evidence>
<feature type="compositionally biased region" description="Acidic residues" evidence="1">
    <location>
        <begin position="1"/>
        <end position="12"/>
    </location>
</feature>
<proteinExistence type="predicted"/>